<feature type="compositionally biased region" description="Basic and acidic residues" evidence="4">
    <location>
        <begin position="116"/>
        <end position="131"/>
    </location>
</feature>
<reference evidence="6 7" key="1">
    <citation type="submission" date="2018-10" db="EMBL/GenBank/DDBJ databases">
        <title>Isolation, diversity and antifungal activity of actinobacteria from wheat.</title>
        <authorList>
            <person name="Han C."/>
        </authorList>
    </citation>
    <scope>NUCLEOTIDE SEQUENCE [LARGE SCALE GENOMIC DNA]</scope>
    <source>
        <strain evidence="6 7">NEAU-YY642</strain>
    </source>
</reference>
<dbReference type="AlphaFoldDB" id="A0A3M2KVR0"/>
<dbReference type="PANTHER" id="PTHR33204">
    <property type="entry name" value="TRANSCRIPTIONAL REGULATOR, MARR FAMILY"/>
    <property type="match status" value="1"/>
</dbReference>
<dbReference type="InterPro" id="IPR036390">
    <property type="entry name" value="WH_DNA-bd_sf"/>
</dbReference>
<evidence type="ECO:0000259" key="5">
    <source>
        <dbReference type="PROSITE" id="PS51118"/>
    </source>
</evidence>
<accession>A0A3M2KVR0</accession>
<dbReference type="EMBL" id="RFFJ01000281">
    <property type="protein sequence ID" value="RMI28766.1"/>
    <property type="molecule type" value="Genomic_DNA"/>
</dbReference>
<dbReference type="Pfam" id="PF01638">
    <property type="entry name" value="HxlR"/>
    <property type="match status" value="1"/>
</dbReference>
<evidence type="ECO:0000313" key="7">
    <source>
        <dbReference type="Proteomes" id="UP000278673"/>
    </source>
</evidence>
<organism evidence="6 7">
    <name type="scientific">Streptomyces triticirhizae</name>
    <dbReference type="NCBI Taxonomy" id="2483353"/>
    <lineage>
        <taxon>Bacteria</taxon>
        <taxon>Bacillati</taxon>
        <taxon>Actinomycetota</taxon>
        <taxon>Actinomycetes</taxon>
        <taxon>Kitasatosporales</taxon>
        <taxon>Streptomycetaceae</taxon>
        <taxon>Streptomyces</taxon>
    </lineage>
</organism>
<comment type="caution">
    <text evidence="6">The sequence shown here is derived from an EMBL/GenBank/DDBJ whole genome shotgun (WGS) entry which is preliminary data.</text>
</comment>
<name>A0A3M2KVR0_9ACTN</name>
<sequence>MPAFIADCPARLTFDLLGNTWSGVVLWALRNGPTRPATLRRRIGGISNKVLTETLRRLERDGLVTRQRYREAPPRVEYRLTPLGETLLPTLRAAGDWAHAHGPDVLRAQEAEALAARERGAARPVGERAGGERGGGTRANGGARPGR</sequence>
<dbReference type="Gene3D" id="1.10.10.10">
    <property type="entry name" value="Winged helix-like DNA-binding domain superfamily/Winged helix DNA-binding domain"/>
    <property type="match status" value="1"/>
</dbReference>
<dbReference type="PROSITE" id="PS51118">
    <property type="entry name" value="HTH_HXLR"/>
    <property type="match status" value="1"/>
</dbReference>
<evidence type="ECO:0000256" key="3">
    <source>
        <dbReference type="ARBA" id="ARBA00023163"/>
    </source>
</evidence>
<gene>
    <name evidence="6" type="ORF">EBN88_28075</name>
</gene>
<keyword evidence="1" id="KW-0805">Transcription regulation</keyword>
<dbReference type="InterPro" id="IPR036388">
    <property type="entry name" value="WH-like_DNA-bd_sf"/>
</dbReference>
<feature type="region of interest" description="Disordered" evidence="4">
    <location>
        <begin position="116"/>
        <end position="147"/>
    </location>
</feature>
<evidence type="ECO:0000313" key="6">
    <source>
        <dbReference type="EMBL" id="RMI28766.1"/>
    </source>
</evidence>
<proteinExistence type="predicted"/>
<evidence type="ECO:0000256" key="2">
    <source>
        <dbReference type="ARBA" id="ARBA00023125"/>
    </source>
</evidence>
<dbReference type="PANTHER" id="PTHR33204:SF37">
    <property type="entry name" value="HTH-TYPE TRANSCRIPTIONAL REGULATOR YODB"/>
    <property type="match status" value="1"/>
</dbReference>
<keyword evidence="7" id="KW-1185">Reference proteome</keyword>
<dbReference type="SUPFAM" id="SSF46785">
    <property type="entry name" value="Winged helix' DNA-binding domain"/>
    <property type="match status" value="1"/>
</dbReference>
<evidence type="ECO:0000256" key="4">
    <source>
        <dbReference type="SAM" id="MobiDB-lite"/>
    </source>
</evidence>
<dbReference type="RefSeq" id="WP_122399840.1">
    <property type="nucleotide sequence ID" value="NZ_RFFJ01000281.1"/>
</dbReference>
<evidence type="ECO:0000256" key="1">
    <source>
        <dbReference type="ARBA" id="ARBA00023015"/>
    </source>
</evidence>
<dbReference type="GO" id="GO:0003677">
    <property type="term" value="F:DNA binding"/>
    <property type="evidence" value="ECO:0007669"/>
    <property type="project" value="UniProtKB-KW"/>
</dbReference>
<dbReference type="Proteomes" id="UP000278673">
    <property type="component" value="Unassembled WGS sequence"/>
</dbReference>
<feature type="compositionally biased region" description="Gly residues" evidence="4">
    <location>
        <begin position="132"/>
        <end position="147"/>
    </location>
</feature>
<feature type="domain" description="HTH hxlR-type" evidence="5">
    <location>
        <begin position="8"/>
        <end position="106"/>
    </location>
</feature>
<keyword evidence="3" id="KW-0804">Transcription</keyword>
<keyword evidence="2" id="KW-0238">DNA-binding</keyword>
<protein>
    <submittedName>
        <fullName evidence="6">Transcriptional regulator</fullName>
    </submittedName>
</protein>
<dbReference type="InterPro" id="IPR002577">
    <property type="entry name" value="HTH_HxlR"/>
</dbReference>